<keyword evidence="4" id="KW-1185">Reference proteome</keyword>
<dbReference type="AlphaFoldDB" id="A0A8J4H2S0"/>
<evidence type="ECO:0000313" key="4">
    <source>
        <dbReference type="Proteomes" id="UP000677918"/>
    </source>
</evidence>
<feature type="transmembrane region" description="Helical" evidence="1">
    <location>
        <begin position="7"/>
        <end position="26"/>
    </location>
</feature>
<proteinExistence type="predicted"/>
<feature type="transmembrane region" description="Helical" evidence="1">
    <location>
        <begin position="56"/>
        <end position="89"/>
    </location>
</feature>
<reference evidence="3" key="1">
    <citation type="submission" date="2021-04" db="EMBL/GenBank/DDBJ databases">
        <title>Draft genome sequence of Xylanibacillus composti strain K13.</title>
        <authorList>
            <person name="Uke A."/>
            <person name="Chhe C."/>
            <person name="Baramee S."/>
            <person name="Kosugi A."/>
        </authorList>
    </citation>
    <scope>NUCLEOTIDE SEQUENCE</scope>
    <source>
        <strain evidence="3">K13</strain>
    </source>
</reference>
<sequence>MELSKRNIWALILIGLGLLIILNRFGLGLGPLMGWIIPLALIGLGYIGIKNNRSFFGWVLLIIGLISLLGKFAGLMGLIIAVALIWYGISILRKGGRAY</sequence>
<dbReference type="Proteomes" id="UP000677918">
    <property type="component" value="Unassembled WGS sequence"/>
</dbReference>
<name>A0A8J4H2S0_9BACL</name>
<dbReference type="InterPro" id="IPR054331">
    <property type="entry name" value="LiaF_TM"/>
</dbReference>
<accession>A0A8J4H2S0</accession>
<feature type="domain" description="LiaF transmembrane" evidence="2">
    <location>
        <begin position="8"/>
        <end position="97"/>
    </location>
</feature>
<dbReference type="Pfam" id="PF22570">
    <property type="entry name" value="LiaF-TM"/>
    <property type="match status" value="1"/>
</dbReference>
<comment type="caution">
    <text evidence="3">The sequence shown here is derived from an EMBL/GenBank/DDBJ whole genome shotgun (WGS) entry which is preliminary data.</text>
</comment>
<dbReference type="RefSeq" id="WP_213410976.1">
    <property type="nucleotide sequence ID" value="NZ_BOVK01000015.1"/>
</dbReference>
<protein>
    <recommendedName>
        <fullName evidence="2">LiaF transmembrane domain-containing protein</fullName>
    </recommendedName>
</protein>
<evidence type="ECO:0000256" key="1">
    <source>
        <dbReference type="SAM" id="Phobius"/>
    </source>
</evidence>
<evidence type="ECO:0000313" key="3">
    <source>
        <dbReference type="EMBL" id="GIQ68382.1"/>
    </source>
</evidence>
<evidence type="ECO:0000259" key="2">
    <source>
        <dbReference type="Pfam" id="PF22570"/>
    </source>
</evidence>
<organism evidence="3 4">
    <name type="scientific">Xylanibacillus composti</name>
    <dbReference type="NCBI Taxonomy" id="1572762"/>
    <lineage>
        <taxon>Bacteria</taxon>
        <taxon>Bacillati</taxon>
        <taxon>Bacillota</taxon>
        <taxon>Bacilli</taxon>
        <taxon>Bacillales</taxon>
        <taxon>Paenibacillaceae</taxon>
        <taxon>Xylanibacillus</taxon>
    </lineage>
</organism>
<gene>
    <name evidence="3" type="ORF">XYCOK13_12060</name>
</gene>
<dbReference type="EMBL" id="BOVK01000015">
    <property type="protein sequence ID" value="GIQ68382.1"/>
    <property type="molecule type" value="Genomic_DNA"/>
</dbReference>
<keyword evidence="1" id="KW-1133">Transmembrane helix</keyword>
<keyword evidence="1" id="KW-0472">Membrane</keyword>
<feature type="transmembrane region" description="Helical" evidence="1">
    <location>
        <begin position="32"/>
        <end position="49"/>
    </location>
</feature>
<keyword evidence="1" id="KW-0812">Transmembrane</keyword>